<feature type="signal peptide" evidence="1">
    <location>
        <begin position="1"/>
        <end position="17"/>
    </location>
</feature>
<dbReference type="CTD" id="24594707"/>
<organism evidence="2 3">
    <name type="scientific">Schistosoma haematobium</name>
    <name type="common">Blood fluke</name>
    <dbReference type="NCBI Taxonomy" id="6185"/>
    <lineage>
        <taxon>Eukaryota</taxon>
        <taxon>Metazoa</taxon>
        <taxon>Spiralia</taxon>
        <taxon>Lophotrochozoa</taxon>
        <taxon>Platyhelminthes</taxon>
        <taxon>Trematoda</taxon>
        <taxon>Digenea</taxon>
        <taxon>Strigeidida</taxon>
        <taxon>Schistosomatoidea</taxon>
        <taxon>Schistosomatidae</taxon>
        <taxon>Schistosoma</taxon>
    </lineage>
</organism>
<feature type="chain" id="PRO_5036679044" evidence="1">
    <location>
        <begin position="18"/>
        <end position="108"/>
    </location>
</feature>
<reference evidence="2" key="1">
    <citation type="journal article" date="2012" name="Nat. Genet.">
        <title>Whole-genome sequence of Schistosoma haematobium.</title>
        <authorList>
            <person name="Young N.D."/>
            <person name="Jex A.R."/>
            <person name="Li B."/>
            <person name="Liu S."/>
            <person name="Yang L."/>
            <person name="Xiong Z."/>
            <person name="Li Y."/>
            <person name="Cantacessi C."/>
            <person name="Hall R.S."/>
            <person name="Xu X."/>
            <person name="Chen F."/>
            <person name="Wu X."/>
            <person name="Zerlotini A."/>
            <person name="Oliveira G."/>
            <person name="Hofmann A."/>
            <person name="Zhang G."/>
            <person name="Fang X."/>
            <person name="Kang Y."/>
            <person name="Campbell B.E."/>
            <person name="Loukas A."/>
            <person name="Ranganathan S."/>
            <person name="Rollinson D."/>
            <person name="Rinaldi G."/>
            <person name="Brindley P.J."/>
            <person name="Yang H."/>
            <person name="Wang J."/>
            <person name="Wang J."/>
            <person name="Gasser R.B."/>
        </authorList>
    </citation>
    <scope>NUCLEOTIDE SEQUENCE</scope>
</reference>
<proteinExistence type="predicted"/>
<keyword evidence="3" id="KW-1185">Reference proteome</keyword>
<dbReference type="RefSeq" id="XP_051071865.1">
    <property type="nucleotide sequence ID" value="XM_051211771.1"/>
</dbReference>
<evidence type="ECO:0000256" key="1">
    <source>
        <dbReference type="SAM" id="SignalP"/>
    </source>
</evidence>
<comment type="caution">
    <text evidence="2">The sequence shown here is derived from an EMBL/GenBank/DDBJ whole genome shotgun (WGS) entry which is preliminary data.</text>
</comment>
<accession>A0A922LR58</accession>
<dbReference type="AlphaFoldDB" id="A0A922LR58"/>
<dbReference type="EMBL" id="AMPZ03000002">
    <property type="protein sequence ID" value="KAH9591722.1"/>
    <property type="molecule type" value="Genomic_DNA"/>
</dbReference>
<sequence>MILNQVCICAFASTILALEVELERLRKLVRKYRTESIVFAKPRKSKSLEYSAELRSNENSDAYESHNAVSSLNCEQLSSPNVPKSRCVQFAAVNNCCESKDIFLCQNK</sequence>
<keyword evidence="2" id="KW-0675">Receptor</keyword>
<reference evidence="2" key="4">
    <citation type="journal article" date="2022" name="PLoS Pathog.">
        <title>Chromosome-level genome of Schistosoma haematobium underpins genome-wide explorations of molecular variation.</title>
        <authorList>
            <person name="Stroehlein A.J."/>
            <person name="Korhonen P.K."/>
            <person name="Lee V.V."/>
            <person name="Ralph S.A."/>
            <person name="Mentink-Kane M."/>
            <person name="You H."/>
            <person name="McManus D.P."/>
            <person name="Tchuente L.T."/>
            <person name="Stothard J.R."/>
            <person name="Kaur P."/>
            <person name="Dudchenko O."/>
            <person name="Aiden E.L."/>
            <person name="Yang B."/>
            <person name="Yang H."/>
            <person name="Emery A.M."/>
            <person name="Webster B.L."/>
            <person name="Brindley P.J."/>
            <person name="Rollinson D."/>
            <person name="Chang B.C.H."/>
            <person name="Gasser R.B."/>
            <person name="Young N.D."/>
        </authorList>
    </citation>
    <scope>NUCLEOTIDE SEQUENCE</scope>
</reference>
<reference evidence="2" key="2">
    <citation type="journal article" date="2019" name="Gigascience">
        <title>High-quality Schistosoma haematobium genome achieved by single-molecule and long-range sequencing.</title>
        <authorList>
            <person name="Stroehlein A.J."/>
            <person name="Korhonen P.K."/>
            <person name="Chong T.M."/>
            <person name="Lim Y.L."/>
            <person name="Chan K.G."/>
            <person name="Webster B."/>
            <person name="Rollinson D."/>
            <person name="Brindley P.J."/>
            <person name="Gasser R.B."/>
            <person name="Young N.D."/>
        </authorList>
    </citation>
    <scope>NUCLEOTIDE SEQUENCE</scope>
</reference>
<dbReference type="Proteomes" id="UP000471633">
    <property type="component" value="Unassembled WGS sequence"/>
</dbReference>
<protein>
    <submittedName>
        <fullName evidence="2">Neuronal acetylcholine receptor subunit alpha-2</fullName>
    </submittedName>
</protein>
<reference evidence="2" key="3">
    <citation type="submission" date="2021-06" db="EMBL/GenBank/DDBJ databases">
        <title>Chromosome-level genome assembly for S. haematobium.</title>
        <authorList>
            <person name="Stroehlein A.J."/>
        </authorList>
    </citation>
    <scope>NUCLEOTIDE SEQUENCE</scope>
</reference>
<name>A0A922LR58_SCHHA</name>
<evidence type="ECO:0000313" key="3">
    <source>
        <dbReference type="Proteomes" id="UP000471633"/>
    </source>
</evidence>
<keyword evidence="1" id="KW-0732">Signal</keyword>
<evidence type="ECO:0000313" key="2">
    <source>
        <dbReference type="EMBL" id="KAH9591722.1"/>
    </source>
</evidence>
<gene>
    <name evidence="2" type="primary">CHRNA2_2</name>
    <name evidence="2" type="ORF">MS3_00003897</name>
</gene>
<dbReference type="GeneID" id="24594707"/>